<gene>
    <name evidence="12" type="ORF">SAMN02745149_00285</name>
</gene>
<evidence type="ECO:0000256" key="1">
    <source>
        <dbReference type="ARBA" id="ARBA00001947"/>
    </source>
</evidence>
<keyword evidence="3 9" id="KW-0031">Aminopeptidase</keyword>
<dbReference type="Gene3D" id="2.30.250.10">
    <property type="entry name" value="Aminopeptidase i, Domain 2"/>
    <property type="match status" value="1"/>
</dbReference>
<dbReference type="SUPFAM" id="SSF53187">
    <property type="entry name" value="Zn-dependent exopeptidases"/>
    <property type="match status" value="1"/>
</dbReference>
<organism evidence="12 13">
    <name type="scientific">Treponema porcinum</name>
    <dbReference type="NCBI Taxonomy" id="261392"/>
    <lineage>
        <taxon>Bacteria</taxon>
        <taxon>Pseudomonadati</taxon>
        <taxon>Spirochaetota</taxon>
        <taxon>Spirochaetia</taxon>
        <taxon>Spirochaetales</taxon>
        <taxon>Treponemataceae</taxon>
        <taxon>Treponema</taxon>
    </lineage>
</organism>
<sequence>MKDTKSTKKTEKTAVAGKKLVESYKAFLDAGKTERECVVQIIAMAEAHGYKDIASCKSLEPGDKVYVQKMNKAIALFEIGKGSIEDGMNILGAHIDSPRLDAKQNPLYESDCITYLNTHYYGGIKKYQWVTLPLAVHGVVCKADGTVVQVNIGEDADDPVFCISDILPHLAQDQMKKTGAEIIKGEDLDVIFGLRIPSEKDGKTDDEEGKDSGKKKKGKADGKKAILELLKKKYNIEADDLKSAELEIVPAGAARDCGLDRSMILGYGQDDRSCAFTSVAAMLESSAGKRTNCCICVDKEEIGSVGATGMASHMFENAVAEVIARLPEGYSELSLRRSLANSIMLSSDVNAAYDPKNSSLYDKDNSSSLGGGLVLNKYTGSRGKSGASDANPEFIARLRGVFDKAGVSYQMAELGKVDQGGGGTIAYLAAKYGMNVLDAGVAVLSMHAPWEIIAKEDLIQAYAGYKAFLKI</sequence>
<comment type="cofactor">
    <cofactor evidence="1 10">
        <name>Zn(2+)</name>
        <dbReference type="ChEBI" id="CHEBI:29105"/>
    </cofactor>
</comment>
<evidence type="ECO:0000256" key="8">
    <source>
        <dbReference type="ARBA" id="ARBA00023049"/>
    </source>
</evidence>
<keyword evidence="6 9" id="KW-0378">Hydrolase</keyword>
<dbReference type="GO" id="GO:0008237">
    <property type="term" value="F:metallopeptidase activity"/>
    <property type="evidence" value="ECO:0007669"/>
    <property type="project" value="UniProtKB-KW"/>
</dbReference>
<evidence type="ECO:0000256" key="3">
    <source>
        <dbReference type="ARBA" id="ARBA00022438"/>
    </source>
</evidence>
<dbReference type="STRING" id="261392.SAMN02745149_00285"/>
<evidence type="ECO:0000256" key="2">
    <source>
        <dbReference type="ARBA" id="ARBA00008290"/>
    </source>
</evidence>
<dbReference type="PANTHER" id="PTHR28570">
    <property type="entry name" value="ASPARTYL AMINOPEPTIDASE"/>
    <property type="match status" value="1"/>
</dbReference>
<evidence type="ECO:0000256" key="9">
    <source>
        <dbReference type="RuleBase" id="RU004386"/>
    </source>
</evidence>
<evidence type="ECO:0000313" key="13">
    <source>
        <dbReference type="Proteomes" id="UP000190423"/>
    </source>
</evidence>
<keyword evidence="5 9" id="KW-0479">Metal-binding</keyword>
<dbReference type="SUPFAM" id="SSF101821">
    <property type="entry name" value="Aminopeptidase/glucanase lid domain"/>
    <property type="match status" value="1"/>
</dbReference>
<comment type="similarity">
    <text evidence="2 9">Belongs to the peptidase M18 family.</text>
</comment>
<proteinExistence type="inferred from homology"/>
<dbReference type="Gene3D" id="3.40.630.10">
    <property type="entry name" value="Zn peptidases"/>
    <property type="match status" value="1"/>
</dbReference>
<accession>A0A1T4JI18</accession>
<keyword evidence="4 9" id="KW-0645">Protease</keyword>
<dbReference type="NCBIfam" id="NF002600">
    <property type="entry name" value="PRK02256.1"/>
    <property type="match status" value="1"/>
</dbReference>
<evidence type="ECO:0000256" key="7">
    <source>
        <dbReference type="ARBA" id="ARBA00022833"/>
    </source>
</evidence>
<evidence type="ECO:0000256" key="10">
    <source>
        <dbReference type="RuleBase" id="RU004387"/>
    </source>
</evidence>
<dbReference type="GO" id="GO:0006508">
    <property type="term" value="P:proteolysis"/>
    <property type="evidence" value="ECO:0007669"/>
    <property type="project" value="UniProtKB-KW"/>
</dbReference>
<dbReference type="EMBL" id="FUWG01000002">
    <property type="protein sequence ID" value="SJZ29812.1"/>
    <property type="molecule type" value="Genomic_DNA"/>
</dbReference>
<evidence type="ECO:0000313" key="12">
    <source>
        <dbReference type="EMBL" id="SJZ29812.1"/>
    </source>
</evidence>
<dbReference type="RefSeq" id="WP_078932199.1">
    <property type="nucleotide sequence ID" value="NZ_FUWG01000002.1"/>
</dbReference>
<dbReference type="InterPro" id="IPR023358">
    <property type="entry name" value="Peptidase_M18_dom2"/>
</dbReference>
<reference evidence="12 13" key="1">
    <citation type="submission" date="2017-02" db="EMBL/GenBank/DDBJ databases">
        <authorList>
            <person name="Peterson S.W."/>
        </authorList>
    </citation>
    <scope>NUCLEOTIDE SEQUENCE [LARGE SCALE GENOMIC DNA]</scope>
    <source>
        <strain evidence="12 13">ATCC BAA-908</strain>
    </source>
</reference>
<evidence type="ECO:0000256" key="11">
    <source>
        <dbReference type="SAM" id="MobiDB-lite"/>
    </source>
</evidence>
<dbReference type="Proteomes" id="UP000190423">
    <property type="component" value="Unassembled WGS sequence"/>
</dbReference>
<dbReference type="GeneID" id="78315607"/>
<dbReference type="GO" id="GO:0005737">
    <property type="term" value="C:cytoplasm"/>
    <property type="evidence" value="ECO:0007669"/>
    <property type="project" value="UniProtKB-ARBA"/>
</dbReference>
<feature type="region of interest" description="Disordered" evidence="11">
    <location>
        <begin position="199"/>
        <end position="218"/>
    </location>
</feature>
<keyword evidence="8 9" id="KW-0482">Metalloprotease</keyword>
<evidence type="ECO:0000256" key="5">
    <source>
        <dbReference type="ARBA" id="ARBA00022723"/>
    </source>
</evidence>
<dbReference type="OrthoDB" id="89722at2"/>
<dbReference type="EC" id="3.4.11.-" evidence="10"/>
<keyword evidence="7 9" id="KW-0862">Zinc</keyword>
<dbReference type="GO" id="GO:0004177">
    <property type="term" value="F:aminopeptidase activity"/>
    <property type="evidence" value="ECO:0007669"/>
    <property type="project" value="UniProtKB-KW"/>
</dbReference>
<dbReference type="AlphaFoldDB" id="A0A1T4JI18"/>
<dbReference type="PANTHER" id="PTHR28570:SF2">
    <property type="entry name" value="M18 FAMILY AMINOPEPTIDASE 1-RELATED"/>
    <property type="match status" value="1"/>
</dbReference>
<dbReference type="GO" id="GO:0008270">
    <property type="term" value="F:zinc ion binding"/>
    <property type="evidence" value="ECO:0007669"/>
    <property type="project" value="InterPro"/>
</dbReference>
<dbReference type="InterPro" id="IPR001948">
    <property type="entry name" value="Peptidase_M18"/>
</dbReference>
<name>A0A1T4JI18_TREPO</name>
<dbReference type="PRINTS" id="PR00932">
    <property type="entry name" value="AMINO1PTASE"/>
</dbReference>
<dbReference type="Pfam" id="PF02127">
    <property type="entry name" value="Peptidase_M18"/>
    <property type="match status" value="1"/>
</dbReference>
<evidence type="ECO:0000256" key="6">
    <source>
        <dbReference type="ARBA" id="ARBA00022801"/>
    </source>
</evidence>
<evidence type="ECO:0000256" key="4">
    <source>
        <dbReference type="ARBA" id="ARBA00022670"/>
    </source>
</evidence>
<protein>
    <recommendedName>
        <fullName evidence="10">M18 family aminopeptidase</fullName>
        <ecNumber evidence="10">3.4.11.-</ecNumber>
    </recommendedName>
</protein>
<keyword evidence="13" id="KW-1185">Reference proteome</keyword>